<dbReference type="CDD" id="cd01344">
    <property type="entry name" value="PL2_Passenger_AT"/>
    <property type="match status" value="1"/>
</dbReference>
<dbReference type="InterPro" id="IPR013425">
    <property type="entry name" value="Autotrns_rpt"/>
</dbReference>
<dbReference type="PANTHER" id="PTHR35037">
    <property type="entry name" value="C-TERMINAL REGION OF AIDA-LIKE PROTEIN"/>
    <property type="match status" value="1"/>
</dbReference>
<dbReference type="EMBL" id="FOWP01000006">
    <property type="protein sequence ID" value="SFP17196.1"/>
    <property type="molecule type" value="Genomic_DNA"/>
</dbReference>
<dbReference type="InterPro" id="IPR036709">
    <property type="entry name" value="Autotransporte_beta_dom_sf"/>
</dbReference>
<dbReference type="PROSITE" id="PS51208">
    <property type="entry name" value="AUTOTRANSPORTER"/>
    <property type="match status" value="1"/>
</dbReference>
<dbReference type="Pfam" id="PF03797">
    <property type="entry name" value="Autotransporter"/>
    <property type="match status" value="1"/>
</dbReference>
<dbReference type="SUPFAM" id="SSF51126">
    <property type="entry name" value="Pectin lyase-like"/>
    <property type="match status" value="1"/>
</dbReference>
<dbReference type="InterPro" id="IPR006315">
    <property type="entry name" value="OM_autotransptr_brl_dom"/>
</dbReference>
<dbReference type="InterPro" id="IPR012332">
    <property type="entry name" value="Autotransporter_pectin_lyase_C"/>
</dbReference>
<accession>A0A1I5N7B3</accession>
<sequence length="915" mass="93999">MKYSAAVFPLRHSLILSAAIAACVWGVDSARLASAQVTFTGDVNPPPPPGTDWVVGGDLVVGDGAAGTLLIDAGGTVSGTVDAYIGNFDSGTVTVQGADGAGNASTWTIDGETYIGVETGSTGRMDILDGGVVSSEGGVSVGREVGSTGNVTVSGAGSLWDTRSAANPSPSFQIGVGGIGTLDINAGGEVRSQQGLIGVIADSNGRVTVNGPGSSWVPVDNIYIGFEGTGLLQVEDGAAVSTAQVGGGAATLYIGYRDGSDGTVSVSSTTGDVSTLSASDDLRVGVEGSGTISIDAGGLVQIADNVHIADTATSDGTLHLNGSAAGRGVLETGAVIAELGAVDLDLNGGILRANRNENNFLRNFTAGLAVGAEGAWFDSNGYNIGIGTAFSGTSTFNKLGAGTLTLTGNSSTFIGDALVQAGTLQVDGTLGGTMDVLAGARLTGIGQVGVTTNRGVIAPGQPGSLGTLTIAGDYTPAGGSIEIRTQLGDDSSPTDRLVITGATSGSTPVTVINVGGTGAQTTEGIRIIEVGGASNGIFTLASSTTYEGDPAVVAGAYAYRLYQGGVSTPLDGDWYLRSVIQNTSAPPGTPLYQPGVPSYEAYPQILLGLNGVPTLYQRVGNRPWEEGSAVSSVEEASGRFTTPSGLWIRVEGGHNRVDPQRSTSGSEYRYDMTRTQVGLDALLLQNDGGKLVGGLSLHYVNGSADTKWRYGAGDYGSGDISTDGYGLGATLTWYGNDGFYVDGTAQATWYDSDLSARPVRGLVSDNDAFGYAFSLESGKRFTLDRGWVITPQAQVTYSKVRFDSFSDVFDASVRPGRDDSLQGRVGISLERQLDGTRLYTVANLYNEFLDGTSVRVDDQVFRSRDDRVRAGVGFGGSHDWDGGKYSLYGEGNFTRSLANSDSYGYGATVGFRVRW</sequence>
<dbReference type="SUPFAM" id="SSF103515">
    <property type="entry name" value="Autotransporter"/>
    <property type="match status" value="1"/>
</dbReference>
<evidence type="ECO:0000313" key="1">
    <source>
        <dbReference type="EMBL" id="SFP17196.1"/>
    </source>
</evidence>
<dbReference type="SMART" id="SM00869">
    <property type="entry name" value="Autotransporter"/>
    <property type="match status" value="1"/>
</dbReference>
<evidence type="ECO:0000313" key="2">
    <source>
        <dbReference type="Proteomes" id="UP000182400"/>
    </source>
</evidence>
<dbReference type="Pfam" id="PF18883">
    <property type="entry name" value="AC_1"/>
    <property type="match status" value="1"/>
</dbReference>
<dbReference type="InterPro" id="IPR011050">
    <property type="entry name" value="Pectin_lyase_fold/virulence"/>
</dbReference>
<name>A0A1I5N7B3_9GAMM</name>
<gene>
    <name evidence="1" type="ORF">SAMN05216601_106114</name>
</gene>
<dbReference type="PANTHER" id="PTHR35037:SF3">
    <property type="entry name" value="C-TERMINAL REGION OF AIDA-LIKE PROTEIN"/>
    <property type="match status" value="1"/>
</dbReference>
<organism evidence="1 2">
    <name type="scientific">Ectopseudomonas composti</name>
    <dbReference type="NCBI Taxonomy" id="658457"/>
    <lineage>
        <taxon>Bacteria</taxon>
        <taxon>Pseudomonadati</taxon>
        <taxon>Pseudomonadota</taxon>
        <taxon>Gammaproteobacteria</taxon>
        <taxon>Pseudomonadales</taxon>
        <taxon>Pseudomonadaceae</taxon>
        <taxon>Ectopseudomonas</taxon>
    </lineage>
</organism>
<dbReference type="InterPro" id="IPR043990">
    <property type="entry name" value="AC_1"/>
</dbReference>
<proteinExistence type="predicted"/>
<dbReference type="NCBIfam" id="TIGR01414">
    <property type="entry name" value="autotrans_barl"/>
    <property type="match status" value="1"/>
</dbReference>
<dbReference type="Proteomes" id="UP000182400">
    <property type="component" value="Unassembled WGS sequence"/>
</dbReference>
<dbReference type="PROSITE" id="PS51257">
    <property type="entry name" value="PROKAR_LIPOPROTEIN"/>
    <property type="match status" value="1"/>
</dbReference>
<dbReference type="GO" id="GO:0019867">
    <property type="term" value="C:outer membrane"/>
    <property type="evidence" value="ECO:0007669"/>
    <property type="project" value="InterPro"/>
</dbReference>
<dbReference type="InterPro" id="IPR030895">
    <property type="entry name" value="T5SS_PEPC_rpt"/>
</dbReference>
<dbReference type="STRING" id="658457.SAMN05216601_106114"/>
<dbReference type="Gene3D" id="2.160.20.20">
    <property type="match status" value="1"/>
</dbReference>
<dbReference type="AlphaFoldDB" id="A0A1I5N7B3"/>
<dbReference type="InterPro" id="IPR051551">
    <property type="entry name" value="Autotransporter_adhesion"/>
</dbReference>
<dbReference type="RefSeq" id="WP_074939140.1">
    <property type="nucleotide sequence ID" value="NZ_FOWP01000006.1"/>
</dbReference>
<protein>
    <submittedName>
        <fullName evidence="1">Outer membrane autotransporter barrel domain-containing protein</fullName>
    </submittedName>
</protein>
<dbReference type="OrthoDB" id="6053567at2"/>
<dbReference type="Gene3D" id="2.40.128.130">
    <property type="entry name" value="Autotransporter beta-domain"/>
    <property type="match status" value="1"/>
</dbReference>
<dbReference type="NCBIfam" id="TIGR02601">
    <property type="entry name" value="autotrns_rpt"/>
    <property type="match status" value="1"/>
</dbReference>
<dbReference type="NCBIfam" id="TIGR04393">
    <property type="entry name" value="rpt_T5SS_PEPC"/>
    <property type="match status" value="3"/>
</dbReference>
<reference evidence="1 2" key="1">
    <citation type="submission" date="2016-10" db="EMBL/GenBank/DDBJ databases">
        <authorList>
            <person name="de Groot N.N."/>
        </authorList>
    </citation>
    <scope>NUCLEOTIDE SEQUENCE [LARGE SCALE GENOMIC DNA]</scope>
    <source>
        <strain evidence="1 2">CCUG 59231</strain>
    </source>
</reference>
<dbReference type="Pfam" id="PF12951">
    <property type="entry name" value="PATR"/>
    <property type="match status" value="1"/>
</dbReference>
<dbReference type="InterPro" id="IPR005546">
    <property type="entry name" value="Autotransporte_beta"/>
</dbReference>